<organism evidence="1 2">
    <name type="scientific">Entomophthora muscae</name>
    <dbReference type="NCBI Taxonomy" id="34485"/>
    <lineage>
        <taxon>Eukaryota</taxon>
        <taxon>Fungi</taxon>
        <taxon>Fungi incertae sedis</taxon>
        <taxon>Zoopagomycota</taxon>
        <taxon>Entomophthoromycotina</taxon>
        <taxon>Entomophthoromycetes</taxon>
        <taxon>Entomophthorales</taxon>
        <taxon>Entomophthoraceae</taxon>
        <taxon>Entomophthora</taxon>
    </lineage>
</organism>
<name>A0ACC2SW02_9FUNG</name>
<keyword evidence="2" id="KW-1185">Reference proteome</keyword>
<dbReference type="EMBL" id="QTSX02004289">
    <property type="protein sequence ID" value="KAJ9066465.1"/>
    <property type="molecule type" value="Genomic_DNA"/>
</dbReference>
<dbReference type="Proteomes" id="UP001165960">
    <property type="component" value="Unassembled WGS sequence"/>
</dbReference>
<sequence>MQSSFLQGKSVLITGVTGFVGKKILETLLRDHYKHINTVFCLVRPTKKQSAQERLHEVIDNQSFDILRDQVGPEAFSRVVAIEGDIAMPGLGVSKADANLLHANLNLVIHSAATVDFNMPVKDALQINTLGTMELLRLCEKGAHF</sequence>
<gene>
    <name evidence="1" type="ORF">DSO57_1009214</name>
</gene>
<evidence type="ECO:0000313" key="1">
    <source>
        <dbReference type="EMBL" id="KAJ9066465.1"/>
    </source>
</evidence>
<accession>A0ACC2SW02</accession>
<proteinExistence type="predicted"/>
<reference evidence="1" key="1">
    <citation type="submission" date="2022-04" db="EMBL/GenBank/DDBJ databases">
        <title>Genome of the entomopathogenic fungus Entomophthora muscae.</title>
        <authorList>
            <person name="Elya C."/>
            <person name="Lovett B.R."/>
            <person name="Lee E."/>
            <person name="Macias A.M."/>
            <person name="Hajek A.E."/>
            <person name="De Bivort B.L."/>
            <person name="Kasson M.T."/>
            <person name="De Fine Licht H.H."/>
            <person name="Stajich J.E."/>
        </authorList>
    </citation>
    <scope>NUCLEOTIDE SEQUENCE</scope>
    <source>
        <strain evidence="1">Berkeley</strain>
    </source>
</reference>
<comment type="caution">
    <text evidence="1">The sequence shown here is derived from an EMBL/GenBank/DDBJ whole genome shotgun (WGS) entry which is preliminary data.</text>
</comment>
<evidence type="ECO:0000313" key="2">
    <source>
        <dbReference type="Proteomes" id="UP001165960"/>
    </source>
</evidence>
<protein>
    <submittedName>
        <fullName evidence="1">Uncharacterized protein</fullName>
    </submittedName>
</protein>